<comment type="similarity">
    <text evidence="1 6">Belongs to the TACO1 family.</text>
</comment>
<dbReference type="Proteomes" id="UP000031386">
    <property type="component" value="Chromosome"/>
</dbReference>
<dbReference type="PANTHER" id="PTHR12532:SF6">
    <property type="entry name" value="TRANSCRIPTIONAL REGULATORY PROTEIN YEBC-RELATED"/>
    <property type="match status" value="1"/>
</dbReference>
<dbReference type="GO" id="GO:0005829">
    <property type="term" value="C:cytosol"/>
    <property type="evidence" value="ECO:0007669"/>
    <property type="project" value="TreeGrafter"/>
</dbReference>
<dbReference type="NCBIfam" id="NF009044">
    <property type="entry name" value="PRK12378.1"/>
    <property type="match status" value="1"/>
</dbReference>
<evidence type="ECO:0000256" key="6">
    <source>
        <dbReference type="HAMAP-Rule" id="MF_00693"/>
    </source>
</evidence>
<keyword evidence="3 6" id="KW-0805">Transcription regulation</keyword>
<dbReference type="InterPro" id="IPR029072">
    <property type="entry name" value="YebC-like"/>
</dbReference>
<evidence type="ECO:0000256" key="2">
    <source>
        <dbReference type="ARBA" id="ARBA00022490"/>
    </source>
</evidence>
<dbReference type="EMBL" id="CP009761">
    <property type="protein sequence ID" value="AIZ36253.1"/>
    <property type="molecule type" value="Genomic_DNA"/>
</dbReference>
<dbReference type="OrthoDB" id="9781053at2"/>
<evidence type="ECO:0000313" key="8">
    <source>
        <dbReference type="Proteomes" id="UP000031386"/>
    </source>
</evidence>
<dbReference type="Pfam" id="PF20772">
    <property type="entry name" value="TACO1_YebC_N"/>
    <property type="match status" value="1"/>
</dbReference>
<dbReference type="SUPFAM" id="SSF75625">
    <property type="entry name" value="YebC-like"/>
    <property type="match status" value="1"/>
</dbReference>
<dbReference type="GO" id="GO:0006355">
    <property type="term" value="P:regulation of DNA-templated transcription"/>
    <property type="evidence" value="ECO:0007669"/>
    <property type="project" value="UniProtKB-UniRule"/>
</dbReference>
<dbReference type="STRING" id="33033.NW74_02230"/>
<dbReference type="InterPro" id="IPR017856">
    <property type="entry name" value="Integrase-like_N"/>
</dbReference>
<dbReference type="PANTHER" id="PTHR12532">
    <property type="entry name" value="TRANSLATIONAL ACTIVATOR OF CYTOCHROME C OXIDASE 1"/>
    <property type="match status" value="1"/>
</dbReference>
<dbReference type="HAMAP" id="MF_00693">
    <property type="entry name" value="Transcrip_reg_TACO1"/>
    <property type="match status" value="1"/>
</dbReference>
<gene>
    <name evidence="7" type="ORF">NW74_02230</name>
</gene>
<organism evidence="7 8">
    <name type="scientific">Parvimonas micra</name>
    <dbReference type="NCBI Taxonomy" id="33033"/>
    <lineage>
        <taxon>Bacteria</taxon>
        <taxon>Bacillati</taxon>
        <taxon>Bacillota</taxon>
        <taxon>Tissierellia</taxon>
        <taxon>Tissierellales</taxon>
        <taxon>Peptoniphilaceae</taxon>
        <taxon>Parvimonas</taxon>
    </lineage>
</organism>
<reference evidence="7 8" key="1">
    <citation type="submission" date="2014-10" db="EMBL/GenBank/DDBJ databases">
        <title>Complete genome sequence of Parvimonas micra KCOM 1535 (= ChDC B708).</title>
        <authorList>
            <person name="Kook J.-K."/>
            <person name="Park S.-N."/>
            <person name="Lim Y.K."/>
            <person name="Roh H."/>
        </authorList>
    </citation>
    <scope>NUCLEOTIDE SEQUENCE [LARGE SCALE GENOMIC DNA]</scope>
    <source>
        <strain evidence="8">KCOM 1535 / ChDC B708</strain>
    </source>
</reference>
<sequence length="247" mass="27784">MSGHNKWSTIKHKKGKEDARRGKIFTKLARYIIVAVKEGGADPEYNPSLKTAIEKAKAENMPNDNIERALKKGAGDGDSSNYETIIYEGYGPEGIAVVVECLTDNRNRTAADVRHAFDKHGGNLGQNGSVLFMFEKKGVIVISRDQAEEDDLMDFALENGASDFESDEEVYTIYSEVSDFITLRDALQEKGYTFSACELEYVPNNNSQISNPENIKKMVKMIDQLEDNDDVQNVYHNWEIPEDLDIE</sequence>
<dbReference type="InterPro" id="IPR049083">
    <property type="entry name" value="TACO1_YebC_N"/>
</dbReference>
<dbReference type="AlphaFoldDB" id="A0A0B4S0E1"/>
<dbReference type="GO" id="GO:0003677">
    <property type="term" value="F:DNA binding"/>
    <property type="evidence" value="ECO:0007669"/>
    <property type="project" value="UniProtKB-UniRule"/>
</dbReference>
<keyword evidence="5 6" id="KW-0804">Transcription</keyword>
<protein>
    <recommendedName>
        <fullName evidence="6">Probable transcriptional regulatory protein NW74_02230</fullName>
    </recommendedName>
</protein>
<dbReference type="RefSeq" id="WP_029949324.1">
    <property type="nucleotide sequence ID" value="NZ_CAUTAE010000004.1"/>
</dbReference>
<keyword evidence="8" id="KW-1185">Reference proteome</keyword>
<accession>A0A0B4S0E1</accession>
<dbReference type="Gene3D" id="3.30.70.980">
    <property type="match status" value="2"/>
</dbReference>
<evidence type="ECO:0000256" key="5">
    <source>
        <dbReference type="ARBA" id="ARBA00023163"/>
    </source>
</evidence>
<evidence type="ECO:0000313" key="7">
    <source>
        <dbReference type="EMBL" id="AIZ36253.1"/>
    </source>
</evidence>
<dbReference type="InterPro" id="IPR048300">
    <property type="entry name" value="TACO1_YebC-like_2nd/3rd_dom"/>
</dbReference>
<dbReference type="InterPro" id="IPR026564">
    <property type="entry name" value="Transcrip_reg_TACO1-like_dom3"/>
</dbReference>
<dbReference type="Gene3D" id="1.10.10.200">
    <property type="match status" value="1"/>
</dbReference>
<dbReference type="NCBIfam" id="TIGR01033">
    <property type="entry name" value="YebC/PmpR family DNA-binding transcriptional regulator"/>
    <property type="match status" value="1"/>
</dbReference>
<keyword evidence="2 6" id="KW-0963">Cytoplasm</keyword>
<dbReference type="NCBIfam" id="NF001030">
    <property type="entry name" value="PRK00110.1"/>
    <property type="match status" value="1"/>
</dbReference>
<proteinExistence type="inferred from homology"/>
<keyword evidence="4 6" id="KW-0238">DNA-binding</keyword>
<dbReference type="FunFam" id="1.10.10.200:FF:000002">
    <property type="entry name" value="Probable transcriptional regulatory protein CLM62_37755"/>
    <property type="match status" value="1"/>
</dbReference>
<comment type="subcellular location">
    <subcellularLocation>
        <location evidence="6">Cytoplasm</location>
    </subcellularLocation>
</comment>
<evidence type="ECO:0000256" key="1">
    <source>
        <dbReference type="ARBA" id="ARBA00008724"/>
    </source>
</evidence>
<evidence type="ECO:0000256" key="3">
    <source>
        <dbReference type="ARBA" id="ARBA00023015"/>
    </source>
</evidence>
<dbReference type="InterPro" id="IPR002876">
    <property type="entry name" value="Transcrip_reg_TACO1-like"/>
</dbReference>
<dbReference type="KEGG" id="pmic:NW74_02230"/>
<evidence type="ECO:0000256" key="4">
    <source>
        <dbReference type="ARBA" id="ARBA00023125"/>
    </source>
</evidence>
<dbReference type="Pfam" id="PF01709">
    <property type="entry name" value="Transcrip_reg"/>
    <property type="match status" value="1"/>
</dbReference>
<name>A0A0B4S0E1_9FIRM</name>